<organism evidence="6 7">
    <name type="scientific">Antrodiella citrinella</name>
    <dbReference type="NCBI Taxonomy" id="2447956"/>
    <lineage>
        <taxon>Eukaryota</taxon>
        <taxon>Fungi</taxon>
        <taxon>Dikarya</taxon>
        <taxon>Basidiomycota</taxon>
        <taxon>Agaricomycotina</taxon>
        <taxon>Agaricomycetes</taxon>
        <taxon>Polyporales</taxon>
        <taxon>Steccherinaceae</taxon>
        <taxon>Antrodiella</taxon>
    </lineage>
</organism>
<evidence type="ECO:0000256" key="3">
    <source>
        <dbReference type="ARBA" id="ARBA00022989"/>
    </source>
</evidence>
<reference evidence="6 7" key="1">
    <citation type="submission" date="2019-02" db="EMBL/GenBank/DDBJ databases">
        <title>Genome sequencing of the rare red list fungi Antrodiella citrinella (Flaviporus citrinellus).</title>
        <authorList>
            <person name="Buettner E."/>
            <person name="Kellner H."/>
        </authorList>
    </citation>
    <scope>NUCLEOTIDE SEQUENCE [LARGE SCALE GENOMIC DNA]</scope>
    <source>
        <strain evidence="6 7">DSM 108506</strain>
    </source>
</reference>
<dbReference type="Pfam" id="PF04479">
    <property type="entry name" value="RTA1"/>
    <property type="match status" value="1"/>
</dbReference>
<keyword evidence="7" id="KW-1185">Reference proteome</keyword>
<protein>
    <recommendedName>
        <fullName evidence="8">RTA1-domain-containing protein</fullName>
    </recommendedName>
</protein>
<evidence type="ECO:0000256" key="4">
    <source>
        <dbReference type="ARBA" id="ARBA00023136"/>
    </source>
</evidence>
<comment type="caution">
    <text evidence="6">The sequence shown here is derived from an EMBL/GenBank/DDBJ whole genome shotgun (WGS) entry which is preliminary data.</text>
</comment>
<evidence type="ECO:0000313" key="7">
    <source>
        <dbReference type="Proteomes" id="UP000308730"/>
    </source>
</evidence>
<sequence length="300" mass="33210">MSDASNSSAGPPQVDEGNLYGYIPTEWICVLFVVLFALSTAVHLGQAIYFRLWFLLPTICLGGLAEVIGWSGRLWSSQNQDSLNPFLMQIVTTIIAPTPYIAANFVILGELIRRLGVKYSRLGAMWYSILFISADIVSLVVQSIGGAKAASAAEDNTSATLGGNIMLGGIAFQLVCITIYMFLATEFITRYIWDLPVRDPSESKLQIRVLSRKVKMLLIGLAFSSTVIFIRSIYRTIELSDGWDGRIIHTQVFFNVLDGGMVTLAFYCTNIFHPGWLLGRGPWRQQNTAEVSEKMSDNSI</sequence>
<dbReference type="AlphaFoldDB" id="A0A4S4M8S5"/>
<dbReference type="GO" id="GO:0005886">
    <property type="term" value="C:plasma membrane"/>
    <property type="evidence" value="ECO:0007669"/>
    <property type="project" value="TreeGrafter"/>
</dbReference>
<evidence type="ECO:0000256" key="5">
    <source>
        <dbReference type="SAM" id="Phobius"/>
    </source>
</evidence>
<dbReference type="PANTHER" id="PTHR31465:SF9">
    <property type="entry name" value="SPHINGOID LONG-CHAIN BASE TRANSPORTER RSB1"/>
    <property type="match status" value="1"/>
</dbReference>
<evidence type="ECO:0008006" key="8">
    <source>
        <dbReference type="Google" id="ProtNLM"/>
    </source>
</evidence>
<feature type="transmembrane region" description="Helical" evidence="5">
    <location>
        <begin position="254"/>
        <end position="278"/>
    </location>
</feature>
<feature type="transmembrane region" description="Helical" evidence="5">
    <location>
        <begin position="214"/>
        <end position="234"/>
    </location>
</feature>
<evidence type="ECO:0000256" key="2">
    <source>
        <dbReference type="ARBA" id="ARBA00022692"/>
    </source>
</evidence>
<name>A0A4S4M8S5_9APHY</name>
<feature type="transmembrane region" description="Helical" evidence="5">
    <location>
        <begin position="50"/>
        <end position="70"/>
    </location>
</feature>
<proteinExistence type="predicted"/>
<dbReference type="GO" id="GO:0000324">
    <property type="term" value="C:fungal-type vacuole"/>
    <property type="evidence" value="ECO:0007669"/>
    <property type="project" value="TreeGrafter"/>
</dbReference>
<keyword evidence="2 5" id="KW-0812">Transmembrane</keyword>
<keyword evidence="3 5" id="KW-1133">Transmembrane helix</keyword>
<dbReference type="OrthoDB" id="3358017at2759"/>
<accession>A0A4S4M8S5</accession>
<dbReference type="InterPro" id="IPR007568">
    <property type="entry name" value="RTA1"/>
</dbReference>
<feature type="transmembrane region" description="Helical" evidence="5">
    <location>
        <begin position="124"/>
        <end position="145"/>
    </location>
</feature>
<comment type="subcellular location">
    <subcellularLocation>
        <location evidence="1">Membrane</location>
        <topology evidence="1">Multi-pass membrane protein</topology>
    </subcellularLocation>
</comment>
<feature type="transmembrane region" description="Helical" evidence="5">
    <location>
        <begin position="20"/>
        <end position="38"/>
    </location>
</feature>
<dbReference type="Proteomes" id="UP000308730">
    <property type="component" value="Unassembled WGS sequence"/>
</dbReference>
<dbReference type="PANTHER" id="PTHR31465">
    <property type="entry name" value="PROTEIN RTA1-RELATED"/>
    <property type="match status" value="1"/>
</dbReference>
<dbReference type="EMBL" id="SGPM01000430">
    <property type="protein sequence ID" value="THH21776.1"/>
    <property type="molecule type" value="Genomic_DNA"/>
</dbReference>
<feature type="transmembrane region" description="Helical" evidence="5">
    <location>
        <begin position="165"/>
        <end position="193"/>
    </location>
</feature>
<evidence type="ECO:0000313" key="6">
    <source>
        <dbReference type="EMBL" id="THH21776.1"/>
    </source>
</evidence>
<evidence type="ECO:0000256" key="1">
    <source>
        <dbReference type="ARBA" id="ARBA00004141"/>
    </source>
</evidence>
<keyword evidence="4 5" id="KW-0472">Membrane</keyword>
<gene>
    <name evidence="6" type="ORF">EUX98_g8284</name>
</gene>
<feature type="transmembrane region" description="Helical" evidence="5">
    <location>
        <begin position="90"/>
        <end position="112"/>
    </location>
</feature>